<evidence type="ECO:0008006" key="4">
    <source>
        <dbReference type="Google" id="ProtNLM"/>
    </source>
</evidence>
<reference evidence="2 3" key="1">
    <citation type="journal article" date="2018" name="Mol. Plant">
        <title>The genome of Artemisia annua provides insight into the evolution of Asteraceae family and artemisinin biosynthesis.</title>
        <authorList>
            <person name="Shen Q."/>
            <person name="Zhang L."/>
            <person name="Liao Z."/>
            <person name="Wang S."/>
            <person name="Yan T."/>
            <person name="Shi P."/>
            <person name="Liu M."/>
            <person name="Fu X."/>
            <person name="Pan Q."/>
            <person name="Wang Y."/>
            <person name="Lv Z."/>
            <person name="Lu X."/>
            <person name="Zhang F."/>
            <person name="Jiang W."/>
            <person name="Ma Y."/>
            <person name="Chen M."/>
            <person name="Hao X."/>
            <person name="Li L."/>
            <person name="Tang Y."/>
            <person name="Lv G."/>
            <person name="Zhou Y."/>
            <person name="Sun X."/>
            <person name="Brodelius P.E."/>
            <person name="Rose J.K.C."/>
            <person name="Tang K."/>
        </authorList>
    </citation>
    <scope>NUCLEOTIDE SEQUENCE [LARGE SCALE GENOMIC DNA]</scope>
    <source>
        <strain evidence="3">cv. Huhao1</strain>
        <tissue evidence="2">Leaf</tissue>
    </source>
</reference>
<protein>
    <recommendedName>
        <fullName evidence="4">Transmembrane protein</fullName>
    </recommendedName>
</protein>
<organism evidence="2 3">
    <name type="scientific">Artemisia annua</name>
    <name type="common">Sweet wormwood</name>
    <dbReference type="NCBI Taxonomy" id="35608"/>
    <lineage>
        <taxon>Eukaryota</taxon>
        <taxon>Viridiplantae</taxon>
        <taxon>Streptophyta</taxon>
        <taxon>Embryophyta</taxon>
        <taxon>Tracheophyta</taxon>
        <taxon>Spermatophyta</taxon>
        <taxon>Magnoliopsida</taxon>
        <taxon>eudicotyledons</taxon>
        <taxon>Gunneridae</taxon>
        <taxon>Pentapetalae</taxon>
        <taxon>asterids</taxon>
        <taxon>campanulids</taxon>
        <taxon>Asterales</taxon>
        <taxon>Asteraceae</taxon>
        <taxon>Asteroideae</taxon>
        <taxon>Anthemideae</taxon>
        <taxon>Artemisiinae</taxon>
        <taxon>Artemisia</taxon>
    </lineage>
</organism>
<dbReference type="AlphaFoldDB" id="A0A2U1KSZ3"/>
<sequence length="61" mass="6122">MVVKSGGGGDVWKMRVFVCVVSSIFVTVTTAVVAFGTASGATSVATSGPTSDVAEESDAFF</sequence>
<keyword evidence="1" id="KW-1133">Transmembrane helix</keyword>
<evidence type="ECO:0000256" key="1">
    <source>
        <dbReference type="SAM" id="Phobius"/>
    </source>
</evidence>
<gene>
    <name evidence="2" type="ORF">CTI12_AA567740</name>
</gene>
<evidence type="ECO:0000313" key="2">
    <source>
        <dbReference type="EMBL" id="PWA39875.1"/>
    </source>
</evidence>
<accession>A0A2U1KSZ3</accession>
<dbReference type="Proteomes" id="UP000245207">
    <property type="component" value="Unassembled WGS sequence"/>
</dbReference>
<name>A0A2U1KSZ3_ARTAN</name>
<comment type="caution">
    <text evidence="2">The sequence shown here is derived from an EMBL/GenBank/DDBJ whole genome shotgun (WGS) entry which is preliminary data.</text>
</comment>
<proteinExistence type="predicted"/>
<keyword evidence="1" id="KW-0472">Membrane</keyword>
<evidence type="ECO:0000313" key="3">
    <source>
        <dbReference type="Proteomes" id="UP000245207"/>
    </source>
</evidence>
<keyword evidence="1" id="KW-0812">Transmembrane</keyword>
<dbReference type="EMBL" id="PKPP01014246">
    <property type="protein sequence ID" value="PWA39875.1"/>
    <property type="molecule type" value="Genomic_DNA"/>
</dbReference>
<keyword evidence="3" id="KW-1185">Reference proteome</keyword>
<feature type="transmembrane region" description="Helical" evidence="1">
    <location>
        <begin position="12"/>
        <end position="35"/>
    </location>
</feature>